<gene>
    <name evidence="1" type="ORF">BHD05_14165</name>
</gene>
<dbReference type="InterPro" id="IPR012545">
    <property type="entry name" value="DUF1697"/>
</dbReference>
<dbReference type="RefSeq" id="WP_161887016.1">
    <property type="nucleotide sequence ID" value="NZ_CP017146.1"/>
</dbReference>
<dbReference type="Proteomes" id="UP000464507">
    <property type="component" value="Chromosome"/>
</dbReference>
<name>A0A7L5AMQ9_9MICO</name>
<organism evidence="1 2">
    <name type="scientific">Marisediminicola antarctica</name>
    <dbReference type="NCBI Taxonomy" id="674079"/>
    <lineage>
        <taxon>Bacteria</taxon>
        <taxon>Bacillati</taxon>
        <taxon>Actinomycetota</taxon>
        <taxon>Actinomycetes</taxon>
        <taxon>Micrococcales</taxon>
        <taxon>Microbacteriaceae</taxon>
        <taxon>Marisediminicola</taxon>
    </lineage>
</organism>
<reference evidence="1 2" key="1">
    <citation type="submission" date="2016-09" db="EMBL/GenBank/DDBJ databases">
        <title>Complete genome sequence of microbes from the polar regions.</title>
        <authorList>
            <person name="Liao L."/>
            <person name="Chen B."/>
        </authorList>
    </citation>
    <scope>NUCLEOTIDE SEQUENCE [LARGE SCALE GENOMIC DNA]</scope>
    <source>
        <strain evidence="1 2">ZS314</strain>
    </source>
</reference>
<evidence type="ECO:0008006" key="3">
    <source>
        <dbReference type="Google" id="ProtNLM"/>
    </source>
</evidence>
<evidence type="ECO:0000313" key="2">
    <source>
        <dbReference type="Proteomes" id="UP000464507"/>
    </source>
</evidence>
<evidence type="ECO:0000313" key="1">
    <source>
        <dbReference type="EMBL" id="QHO70624.1"/>
    </source>
</evidence>
<sequence length="174" mass="18261">MTVYVALVRAVNVGGTGTLPMTRLAELCTSLGLRHVRTYIQSGNVVFSSPWSADAARTALEMALTDELGTPAQVIIRTAAELERSVSSNPFPDAEGAKVGVALAHEPVPAAVVGGIPTPGGEQVVAGERELYVYYPDGMGRSKLTLPKSLGPVTVRNMNTMTKLVSLTRDIPAG</sequence>
<protein>
    <recommendedName>
        <fullName evidence="3">DUF1697 domain-containing protein</fullName>
    </recommendedName>
</protein>
<dbReference type="EMBL" id="CP017146">
    <property type="protein sequence ID" value="QHO70624.1"/>
    <property type="molecule type" value="Genomic_DNA"/>
</dbReference>
<dbReference type="OrthoDB" id="9806494at2"/>
<keyword evidence="2" id="KW-1185">Reference proteome</keyword>
<dbReference type="Pfam" id="PF08002">
    <property type="entry name" value="DUF1697"/>
    <property type="match status" value="1"/>
</dbReference>
<dbReference type="PANTHER" id="PTHR36439:SF1">
    <property type="entry name" value="DUF1697 DOMAIN-CONTAINING PROTEIN"/>
    <property type="match status" value="1"/>
</dbReference>
<dbReference type="Gene3D" id="3.30.70.1280">
    <property type="entry name" value="SP0830-like domains"/>
    <property type="match status" value="1"/>
</dbReference>
<proteinExistence type="predicted"/>
<dbReference type="AlphaFoldDB" id="A0A7L5AMQ9"/>
<dbReference type="KEGG" id="mant:BHD05_14165"/>
<dbReference type="SUPFAM" id="SSF160379">
    <property type="entry name" value="SP0830-like"/>
    <property type="match status" value="1"/>
</dbReference>
<accession>A0A7L5AMQ9</accession>
<dbReference type="PANTHER" id="PTHR36439">
    <property type="entry name" value="BLL4334 PROTEIN"/>
    <property type="match status" value="1"/>
</dbReference>
<dbReference type="PIRSF" id="PIRSF008502">
    <property type="entry name" value="UCP008502"/>
    <property type="match status" value="1"/>
</dbReference>